<dbReference type="AlphaFoldDB" id="A0A3M7SGL9"/>
<dbReference type="Proteomes" id="UP000276133">
    <property type="component" value="Unassembled WGS sequence"/>
</dbReference>
<keyword evidence="2" id="KW-1185">Reference proteome</keyword>
<accession>A0A3M7SGL9</accession>
<organism evidence="1 2">
    <name type="scientific">Brachionus plicatilis</name>
    <name type="common">Marine rotifer</name>
    <name type="synonym">Brachionus muelleri</name>
    <dbReference type="NCBI Taxonomy" id="10195"/>
    <lineage>
        <taxon>Eukaryota</taxon>
        <taxon>Metazoa</taxon>
        <taxon>Spiralia</taxon>
        <taxon>Gnathifera</taxon>
        <taxon>Rotifera</taxon>
        <taxon>Eurotatoria</taxon>
        <taxon>Monogononta</taxon>
        <taxon>Pseudotrocha</taxon>
        <taxon>Ploima</taxon>
        <taxon>Brachionidae</taxon>
        <taxon>Brachionus</taxon>
    </lineage>
</organism>
<dbReference type="EMBL" id="REGN01001429">
    <property type="protein sequence ID" value="RNA34710.1"/>
    <property type="molecule type" value="Genomic_DNA"/>
</dbReference>
<comment type="caution">
    <text evidence="1">The sequence shown here is derived from an EMBL/GenBank/DDBJ whole genome shotgun (WGS) entry which is preliminary data.</text>
</comment>
<protein>
    <submittedName>
        <fullName evidence="1">Uncharacterized protein</fullName>
    </submittedName>
</protein>
<gene>
    <name evidence="1" type="ORF">BpHYR1_014518</name>
</gene>
<evidence type="ECO:0000313" key="2">
    <source>
        <dbReference type="Proteomes" id="UP000276133"/>
    </source>
</evidence>
<evidence type="ECO:0000313" key="1">
    <source>
        <dbReference type="EMBL" id="RNA34710.1"/>
    </source>
</evidence>
<name>A0A3M7SGL9_BRAPC</name>
<sequence>MQFDLNYNEIRDAIFKFSDFFGRPSRQCSSSAVFGLFATLQKIENGHVFCKRNQLLTETRDQISDQTACCRHNCLVDILIFGQDIQKRQYVIYVRMDYGQVNLKKKFKNIQNGHYVITVWQNFAANISTKIANYTNCRLAHLILVKIFQTNIQNRLQRVHILEKLFAQHIYQSGHGQKGVLLDTGRF</sequence>
<proteinExistence type="predicted"/>
<reference evidence="1 2" key="1">
    <citation type="journal article" date="2018" name="Sci. Rep.">
        <title>Genomic signatures of local adaptation to the degree of environmental predictability in rotifers.</title>
        <authorList>
            <person name="Franch-Gras L."/>
            <person name="Hahn C."/>
            <person name="Garcia-Roger E.M."/>
            <person name="Carmona M.J."/>
            <person name="Serra M."/>
            <person name="Gomez A."/>
        </authorList>
    </citation>
    <scope>NUCLEOTIDE SEQUENCE [LARGE SCALE GENOMIC DNA]</scope>
    <source>
        <strain evidence="1">HYR1</strain>
    </source>
</reference>